<dbReference type="GO" id="GO:0004519">
    <property type="term" value="F:endonuclease activity"/>
    <property type="evidence" value="ECO:0007669"/>
    <property type="project" value="UniProtKB-KW"/>
</dbReference>
<reference evidence="5 6" key="1">
    <citation type="submission" date="2018-10" db="EMBL/GenBank/DDBJ databases">
        <title>Genomic Encyclopedia of Type Strains, Phase IV (KMG-IV): sequencing the most valuable type-strain genomes for metagenomic binning, comparative biology and taxonomic classification.</title>
        <authorList>
            <person name="Goeker M."/>
        </authorList>
    </citation>
    <scope>NUCLEOTIDE SEQUENCE [LARGE SCALE GENOMIC DNA]</scope>
    <source>
        <strain evidence="5 6">DSM 23229</strain>
    </source>
</reference>
<name>A0A420WVZ1_9GAMM</name>
<feature type="active site" description="Proton acceptor" evidence="1">
    <location>
        <position position="141"/>
    </location>
</feature>
<evidence type="ECO:0000256" key="1">
    <source>
        <dbReference type="PIRSR" id="PIRSR640255-1"/>
    </source>
</evidence>
<dbReference type="PANTHER" id="PTHR13966:SF5">
    <property type="entry name" value="ENDONUCLEASE G, MITOCHONDRIAL"/>
    <property type="match status" value="1"/>
</dbReference>
<dbReference type="PANTHER" id="PTHR13966">
    <property type="entry name" value="ENDONUCLEASE RELATED"/>
    <property type="match status" value="1"/>
</dbReference>
<keyword evidence="5" id="KW-0540">Nuclease</keyword>
<sequence>MTDRTHRPVLRGLSALAEPSTGSPRQQTATVSTADDLADRQGYDPAFLPDFEVPLPTPVGSRADDVTPVEGSRDNRLDYTHFSIVMSRSRRLALFTALNIDGEQLRRIDRGDDHWRFDDRIPRDCQLGEALYADNPLDRGHLVRRTAPNWGDRAEQANRDTFHFTNCSPQMAGFNQQTWLGLEDYLIDHARADDQRITVFTGPVLRDSDRCYRGVQIPEAFWKVVAFVDRNGRPSASGYMIEQAEDLDRLGFMFGQYRTYQRSVARIASLVELDFGELAGFDGFSNEEHDTGARIDAVINGPEDIRL</sequence>
<dbReference type="RefSeq" id="WP_121172780.1">
    <property type="nucleotide sequence ID" value="NZ_RBIN01000005.1"/>
</dbReference>
<dbReference type="SUPFAM" id="SSF54060">
    <property type="entry name" value="His-Me finger endonucleases"/>
    <property type="match status" value="1"/>
</dbReference>
<dbReference type="CDD" id="cd00091">
    <property type="entry name" value="NUC"/>
    <property type="match status" value="1"/>
</dbReference>
<dbReference type="Gene3D" id="3.40.570.10">
    <property type="entry name" value="Extracellular Endonuclease, subunit A"/>
    <property type="match status" value="1"/>
</dbReference>
<keyword evidence="2" id="KW-0479">Metal-binding</keyword>
<dbReference type="InterPro" id="IPR040255">
    <property type="entry name" value="Non-specific_endonuclease"/>
</dbReference>
<feature type="domain" description="DNA/RNA non-specific endonuclease/pyrophosphatase/phosphodiesterase" evidence="4">
    <location>
        <begin position="78"/>
        <end position="282"/>
    </location>
</feature>
<dbReference type="InterPro" id="IPR044929">
    <property type="entry name" value="DNA/RNA_non-sp_Endonuclease_sf"/>
</dbReference>
<dbReference type="SMART" id="SM00892">
    <property type="entry name" value="Endonuclease_NS"/>
    <property type="match status" value="1"/>
</dbReference>
<keyword evidence="5" id="KW-0378">Hydrolase</keyword>
<dbReference type="AlphaFoldDB" id="A0A420WVZ1"/>
<feature type="domain" description="ENPP1-3/EXOG-like endonuclease/phosphodiesterase" evidence="3">
    <location>
        <begin position="79"/>
        <end position="282"/>
    </location>
</feature>
<organism evidence="5 6">
    <name type="scientific">Kushneria sinocarnis</name>
    <dbReference type="NCBI Taxonomy" id="595502"/>
    <lineage>
        <taxon>Bacteria</taxon>
        <taxon>Pseudomonadati</taxon>
        <taxon>Pseudomonadota</taxon>
        <taxon>Gammaproteobacteria</taxon>
        <taxon>Oceanospirillales</taxon>
        <taxon>Halomonadaceae</taxon>
        <taxon>Kushneria</taxon>
    </lineage>
</organism>
<evidence type="ECO:0000259" key="3">
    <source>
        <dbReference type="SMART" id="SM00477"/>
    </source>
</evidence>
<dbReference type="InterPro" id="IPR020821">
    <property type="entry name" value="ENPP1-3/EXOG-like_nuc-like"/>
</dbReference>
<proteinExistence type="predicted"/>
<feature type="binding site" evidence="2">
    <location>
        <position position="175"/>
    </location>
    <ligand>
        <name>Mg(2+)</name>
        <dbReference type="ChEBI" id="CHEBI:18420"/>
        <note>catalytic</note>
    </ligand>
</feature>
<dbReference type="SMART" id="SM00477">
    <property type="entry name" value="NUC"/>
    <property type="match status" value="1"/>
</dbReference>
<dbReference type="EMBL" id="RBIN01000005">
    <property type="protein sequence ID" value="RKR03296.1"/>
    <property type="molecule type" value="Genomic_DNA"/>
</dbReference>
<accession>A0A420WVZ1</accession>
<evidence type="ECO:0000259" key="4">
    <source>
        <dbReference type="SMART" id="SM00892"/>
    </source>
</evidence>
<dbReference type="GO" id="GO:0003676">
    <property type="term" value="F:nucleic acid binding"/>
    <property type="evidence" value="ECO:0007669"/>
    <property type="project" value="InterPro"/>
</dbReference>
<evidence type="ECO:0000256" key="2">
    <source>
        <dbReference type="PIRSR" id="PIRSR640255-2"/>
    </source>
</evidence>
<evidence type="ECO:0000313" key="5">
    <source>
        <dbReference type="EMBL" id="RKR03296.1"/>
    </source>
</evidence>
<dbReference type="GO" id="GO:0016787">
    <property type="term" value="F:hydrolase activity"/>
    <property type="evidence" value="ECO:0007669"/>
    <property type="project" value="InterPro"/>
</dbReference>
<evidence type="ECO:0000313" key="6">
    <source>
        <dbReference type="Proteomes" id="UP000281975"/>
    </source>
</evidence>
<dbReference type="GO" id="GO:0046872">
    <property type="term" value="F:metal ion binding"/>
    <property type="evidence" value="ECO:0007669"/>
    <property type="project" value="UniProtKB-KW"/>
</dbReference>
<keyword evidence="6" id="KW-1185">Reference proteome</keyword>
<dbReference type="Pfam" id="PF01223">
    <property type="entry name" value="Endonuclease_NS"/>
    <property type="match status" value="1"/>
</dbReference>
<protein>
    <submittedName>
        <fullName evidence="5">Endonuclease G</fullName>
    </submittedName>
</protein>
<comment type="caution">
    <text evidence="5">The sequence shown here is derived from an EMBL/GenBank/DDBJ whole genome shotgun (WGS) entry which is preliminary data.</text>
</comment>
<gene>
    <name evidence="5" type="ORF">C7446_1817</name>
</gene>
<dbReference type="InterPro" id="IPR001604">
    <property type="entry name" value="Endo_G_ENPP1-like_dom"/>
</dbReference>
<dbReference type="InterPro" id="IPR044925">
    <property type="entry name" value="His-Me_finger_sf"/>
</dbReference>
<dbReference type="OrthoDB" id="9811262at2"/>
<dbReference type="Proteomes" id="UP000281975">
    <property type="component" value="Unassembled WGS sequence"/>
</dbReference>
<keyword evidence="5" id="KW-0255">Endonuclease</keyword>